<dbReference type="NCBIfam" id="TIGR01525">
    <property type="entry name" value="ATPase-IB_hvy"/>
    <property type="match status" value="1"/>
</dbReference>
<feature type="transmembrane region" description="Helical" evidence="16">
    <location>
        <begin position="332"/>
        <end position="351"/>
    </location>
</feature>
<comment type="caution">
    <text evidence="19">The sequence shown here is derived from an EMBL/GenBank/DDBJ whole genome shotgun (WGS) entry which is preliminary data.</text>
</comment>
<dbReference type="GO" id="GO:0005524">
    <property type="term" value="F:ATP binding"/>
    <property type="evidence" value="ECO:0007669"/>
    <property type="project" value="UniProtKB-UniRule"/>
</dbReference>
<feature type="domain" description="HMA" evidence="18">
    <location>
        <begin position="226"/>
        <end position="290"/>
    </location>
</feature>
<proteinExistence type="inferred from homology"/>
<dbReference type="GeneID" id="66513394"/>
<name>A0AAW3V290_9BURK</name>
<comment type="similarity">
    <text evidence="2 16">Belongs to the cation transport ATPase (P-type) (TC 3.A.3) family. Type IB subfamily.</text>
</comment>
<keyword evidence="6 16" id="KW-0547">Nucleotide-binding</keyword>
<dbReference type="SUPFAM" id="SSF81653">
    <property type="entry name" value="Calcium ATPase, transduction domain A"/>
    <property type="match status" value="1"/>
</dbReference>
<dbReference type="PANTHER" id="PTHR48085">
    <property type="entry name" value="CADMIUM/ZINC-TRANSPORTING ATPASE HMA2-RELATED"/>
    <property type="match status" value="1"/>
</dbReference>
<evidence type="ECO:0000256" key="3">
    <source>
        <dbReference type="ARBA" id="ARBA00022448"/>
    </source>
</evidence>
<reference evidence="19 20" key="1">
    <citation type="submission" date="2020-08" db="EMBL/GenBank/DDBJ databases">
        <title>Genomic Encyclopedia of Type Strains, Phase IV (KMG-V): Genome sequencing to study the core and pangenomes of soil and plant-associated prokaryotes.</title>
        <authorList>
            <person name="Whitman W."/>
        </authorList>
    </citation>
    <scope>NUCLEOTIDE SEQUENCE [LARGE SCALE GENOMIC DNA]</scope>
    <source>
        <strain evidence="19 20">SEMIA 4013</strain>
    </source>
</reference>
<dbReference type="PANTHER" id="PTHR48085:SF5">
    <property type="entry name" value="CADMIUM_ZINC-TRANSPORTING ATPASE HMA4-RELATED"/>
    <property type="match status" value="1"/>
</dbReference>
<dbReference type="SFLD" id="SFLDF00027">
    <property type="entry name" value="p-type_atpase"/>
    <property type="match status" value="1"/>
</dbReference>
<dbReference type="Pfam" id="PF00122">
    <property type="entry name" value="E1-E2_ATPase"/>
    <property type="match status" value="1"/>
</dbReference>
<dbReference type="PRINTS" id="PR00119">
    <property type="entry name" value="CATATPASE"/>
</dbReference>
<comment type="catalytic activity">
    <reaction evidence="14">
        <text>Zn(2+)(in) + ATP + H2O = Zn(2+)(out) + ADP + phosphate + H(+)</text>
        <dbReference type="Rhea" id="RHEA:20621"/>
        <dbReference type="ChEBI" id="CHEBI:15377"/>
        <dbReference type="ChEBI" id="CHEBI:15378"/>
        <dbReference type="ChEBI" id="CHEBI:29105"/>
        <dbReference type="ChEBI" id="CHEBI:30616"/>
        <dbReference type="ChEBI" id="CHEBI:43474"/>
        <dbReference type="ChEBI" id="CHEBI:456216"/>
        <dbReference type="EC" id="7.2.2.12"/>
    </reaction>
</comment>
<keyword evidence="8 16" id="KW-0067">ATP-binding</keyword>
<dbReference type="PRINTS" id="PR00941">
    <property type="entry name" value="CDATPASE"/>
</dbReference>
<dbReference type="InterPro" id="IPR027256">
    <property type="entry name" value="P-typ_ATPase_IB"/>
</dbReference>
<evidence type="ECO:0000256" key="12">
    <source>
        <dbReference type="ARBA" id="ARBA00023065"/>
    </source>
</evidence>
<keyword evidence="5 16" id="KW-0479">Metal-binding</keyword>
<dbReference type="InterPro" id="IPR059000">
    <property type="entry name" value="ATPase_P-type_domA"/>
</dbReference>
<dbReference type="GO" id="GO:0140581">
    <property type="term" value="F:P-type monovalent copper transporter activity"/>
    <property type="evidence" value="ECO:0007669"/>
    <property type="project" value="UniProtKB-EC"/>
</dbReference>
<dbReference type="Pfam" id="PF00702">
    <property type="entry name" value="Hydrolase"/>
    <property type="match status" value="1"/>
</dbReference>
<dbReference type="InterPro" id="IPR051014">
    <property type="entry name" value="Cation_Transport_ATPase_IB"/>
</dbReference>
<evidence type="ECO:0000256" key="10">
    <source>
        <dbReference type="ARBA" id="ARBA00022989"/>
    </source>
</evidence>
<dbReference type="Gene3D" id="3.40.1110.10">
    <property type="entry name" value="Calcium-transporting ATPase, cytoplasmic domain N"/>
    <property type="match status" value="1"/>
</dbReference>
<keyword evidence="13 16" id="KW-0472">Membrane</keyword>
<dbReference type="GO" id="GO:0016463">
    <property type="term" value="F:P-type zinc transporter activity"/>
    <property type="evidence" value="ECO:0007669"/>
    <property type="project" value="UniProtKB-EC"/>
</dbReference>
<dbReference type="GO" id="GO:0012505">
    <property type="term" value="C:endomembrane system"/>
    <property type="evidence" value="ECO:0007669"/>
    <property type="project" value="UniProtKB-SubCell"/>
</dbReference>
<evidence type="ECO:0000256" key="17">
    <source>
        <dbReference type="SAM" id="MobiDB-lite"/>
    </source>
</evidence>
<feature type="region of interest" description="Disordered" evidence="17">
    <location>
        <begin position="166"/>
        <end position="202"/>
    </location>
</feature>
<feature type="compositionally biased region" description="Basic and acidic residues" evidence="17">
    <location>
        <begin position="166"/>
        <end position="193"/>
    </location>
</feature>
<dbReference type="InterPro" id="IPR044492">
    <property type="entry name" value="P_typ_ATPase_HD_dom"/>
</dbReference>
<dbReference type="Gene3D" id="2.70.150.10">
    <property type="entry name" value="Calcium-transporting ATPase, cytoplasmic transduction domain A"/>
    <property type="match status" value="1"/>
</dbReference>
<keyword evidence="10 16" id="KW-1133">Transmembrane helix</keyword>
<organism evidence="19 20">
    <name type="scientific">Paraburkholderia fungorum</name>
    <dbReference type="NCBI Taxonomy" id="134537"/>
    <lineage>
        <taxon>Bacteria</taxon>
        <taxon>Pseudomonadati</taxon>
        <taxon>Pseudomonadota</taxon>
        <taxon>Betaproteobacteria</taxon>
        <taxon>Burkholderiales</taxon>
        <taxon>Burkholderiaceae</taxon>
        <taxon>Paraburkholderia</taxon>
    </lineage>
</organism>
<keyword evidence="7" id="KW-0187">Copper transport</keyword>
<dbReference type="GO" id="GO:0005886">
    <property type="term" value="C:plasma membrane"/>
    <property type="evidence" value="ECO:0007669"/>
    <property type="project" value="UniProtKB-SubCell"/>
</dbReference>
<dbReference type="EMBL" id="JACIIK010000011">
    <property type="protein sequence ID" value="MBB6205039.1"/>
    <property type="molecule type" value="Genomic_DNA"/>
</dbReference>
<feature type="transmembrane region" description="Helical" evidence="16">
    <location>
        <begin position="900"/>
        <end position="921"/>
    </location>
</feature>
<evidence type="ECO:0000256" key="13">
    <source>
        <dbReference type="ARBA" id="ARBA00023136"/>
    </source>
</evidence>
<sequence length="923" mass="97484">MPENKSEIDRKHARVGSAAVAAHDQEDDQCCAHGHRHAAHAEEHEHDAARNHDHSAHADDHRDKHDHAQSCADDSPTSVATALSGPARKDGGCCAHDHAAHGPKHEHGHDNAHSHDTGAHVHGHEDKHDHEHAAAGVDNCCTPVATALSAPARGDSGCCAHDHAAPGLKREHSHDNGRSHDHGAHAHGHGDKHDHKHAHPGADSCCTRAATSLSVLAGPTVVEGGVRTQIRILQMDCPTEEALIRKKLAGMPGVKGLDFNLMQRILTVIHAPESLEAVLSAIRTLGFTPEVPQADGQLAAPSEPIRKPWWPLALAGVAAVASEASSWLGQPAWLTAALALLAVIACGLTTYRKGWIAIRNGNLNINALMSIAVTGALLLRQWPEAAMVMVLFTIAELIEAKSLDRARNAIQGLMRLAPETATVRQPDGSWAEVNASGVTVGTVVRVKPGERIGLDGEITTGRSTINQAPITGESLPVEKAEGDPVFAGTINQSGSFEYRVSAAANNTTLARIIHAVEEAQGAKAPTQRFVDQFARVYTPIVFAAALAVAVVPPLAFGGTWFEWIYKALVLLVIACPCALVISTPVTIVSGLAAAARHGILVKGGTYLEQGRNLAWLALDKTGTITHGKPVQTEFELRADGIEPTRVRALAASLAGRSDHPVSLAIASAANADGVNQMTVNSFEAIPGRGVSGSIDSTPYLLGNHRLVEEQGLCSPELEDRLGALERQGKTVVMLMNAEKVLALFAVADTVKESSREAISELHKLGVRTAMLTGDNPHTAEAIARQVGIDRAEGNQLPEDKLRAVEALSANSTMVGMVGDGINDAPALARADIGFAMGAMGTDTAIETADVALMDDDLRKIPTFIRLSKATRSILVQNITLALAIKVVFLALTLAGFGTMWMAVFADVGASLLVVGNGLRLLRK</sequence>
<dbReference type="SUPFAM" id="SSF55008">
    <property type="entry name" value="HMA, heavy metal-associated domain"/>
    <property type="match status" value="1"/>
</dbReference>
<dbReference type="InterPro" id="IPR006121">
    <property type="entry name" value="HMA_dom"/>
</dbReference>
<dbReference type="Gene3D" id="3.30.70.100">
    <property type="match status" value="1"/>
</dbReference>
<dbReference type="FunFam" id="3.40.50.1000:FF:000144">
    <property type="entry name" value="copper-transporting ATPase 1 isoform X2"/>
    <property type="match status" value="1"/>
</dbReference>
<dbReference type="SFLD" id="SFLDG00002">
    <property type="entry name" value="C1.7:_P-type_atpase_like"/>
    <property type="match status" value="1"/>
</dbReference>
<evidence type="ECO:0000256" key="2">
    <source>
        <dbReference type="ARBA" id="ARBA00006024"/>
    </source>
</evidence>
<dbReference type="GO" id="GO:0015086">
    <property type="term" value="F:cadmium ion transmembrane transporter activity"/>
    <property type="evidence" value="ECO:0007669"/>
    <property type="project" value="TreeGrafter"/>
</dbReference>
<evidence type="ECO:0000256" key="5">
    <source>
        <dbReference type="ARBA" id="ARBA00022723"/>
    </source>
</evidence>
<dbReference type="NCBIfam" id="TIGR01494">
    <property type="entry name" value="ATPase_P-type"/>
    <property type="match status" value="1"/>
</dbReference>
<dbReference type="InterPro" id="IPR036412">
    <property type="entry name" value="HAD-like_sf"/>
</dbReference>
<dbReference type="RefSeq" id="WP_081833086.1">
    <property type="nucleotide sequence ID" value="NZ_CADFGE010000013.1"/>
</dbReference>
<comment type="catalytic activity">
    <reaction evidence="15">
        <text>Cu(+)(in) + ATP + H2O = Cu(+)(out) + ADP + phosphate + H(+)</text>
        <dbReference type="Rhea" id="RHEA:25792"/>
        <dbReference type="ChEBI" id="CHEBI:15377"/>
        <dbReference type="ChEBI" id="CHEBI:15378"/>
        <dbReference type="ChEBI" id="CHEBI:30616"/>
        <dbReference type="ChEBI" id="CHEBI:43474"/>
        <dbReference type="ChEBI" id="CHEBI:49552"/>
        <dbReference type="ChEBI" id="CHEBI:456216"/>
        <dbReference type="EC" id="7.2.2.8"/>
    </reaction>
</comment>
<dbReference type="SUPFAM" id="SSF81665">
    <property type="entry name" value="Calcium ATPase, transmembrane domain M"/>
    <property type="match status" value="1"/>
</dbReference>
<dbReference type="InterPro" id="IPR023214">
    <property type="entry name" value="HAD_sf"/>
</dbReference>
<comment type="subcellular location">
    <subcellularLocation>
        <location evidence="16">Cell membrane</location>
    </subcellularLocation>
    <subcellularLocation>
        <location evidence="1">Endomembrane system</location>
        <topology evidence="1">Multi-pass membrane protein</topology>
    </subcellularLocation>
</comment>
<dbReference type="Pfam" id="PF00403">
    <property type="entry name" value="HMA"/>
    <property type="match status" value="1"/>
</dbReference>
<keyword evidence="4 16" id="KW-0812">Transmembrane</keyword>
<evidence type="ECO:0000256" key="8">
    <source>
        <dbReference type="ARBA" id="ARBA00022840"/>
    </source>
</evidence>
<evidence type="ECO:0000256" key="15">
    <source>
        <dbReference type="ARBA" id="ARBA00049289"/>
    </source>
</evidence>
<feature type="transmembrane region" description="Helical" evidence="16">
    <location>
        <begin position="873"/>
        <end position="894"/>
    </location>
</feature>
<evidence type="ECO:0000313" key="20">
    <source>
        <dbReference type="Proteomes" id="UP000518681"/>
    </source>
</evidence>
<dbReference type="InterPro" id="IPR023298">
    <property type="entry name" value="ATPase_P-typ_TM_dom_sf"/>
</dbReference>
<dbReference type="Proteomes" id="UP000518681">
    <property type="component" value="Unassembled WGS sequence"/>
</dbReference>
<dbReference type="FunFam" id="2.70.150.10:FF:000002">
    <property type="entry name" value="Copper-transporting ATPase 1, putative"/>
    <property type="match status" value="1"/>
</dbReference>
<evidence type="ECO:0000256" key="14">
    <source>
        <dbReference type="ARBA" id="ARBA00047308"/>
    </source>
</evidence>
<protein>
    <submittedName>
        <fullName evidence="19">Cd2+/Zn2+-exporting ATPase</fullName>
    </submittedName>
</protein>
<evidence type="ECO:0000256" key="11">
    <source>
        <dbReference type="ARBA" id="ARBA00023008"/>
    </source>
</evidence>
<keyword evidence="16" id="KW-1003">Cell membrane</keyword>
<dbReference type="GO" id="GO:0016887">
    <property type="term" value="F:ATP hydrolysis activity"/>
    <property type="evidence" value="ECO:0007669"/>
    <property type="project" value="InterPro"/>
</dbReference>
<feature type="compositionally biased region" description="Basic and acidic residues" evidence="17">
    <location>
        <begin position="1"/>
        <end position="10"/>
    </location>
</feature>
<evidence type="ECO:0000256" key="7">
    <source>
        <dbReference type="ARBA" id="ARBA00022796"/>
    </source>
</evidence>
<dbReference type="PROSITE" id="PS50846">
    <property type="entry name" value="HMA_2"/>
    <property type="match status" value="1"/>
</dbReference>
<keyword evidence="3" id="KW-0813">Transport</keyword>
<dbReference type="CDD" id="cd00371">
    <property type="entry name" value="HMA"/>
    <property type="match status" value="1"/>
</dbReference>
<keyword evidence="11" id="KW-0186">Copper</keyword>
<dbReference type="InterPro" id="IPR008250">
    <property type="entry name" value="ATPase_P-typ_transduc_dom_A_sf"/>
</dbReference>
<feature type="transmembrane region" description="Helical" evidence="16">
    <location>
        <begin position="568"/>
        <end position="594"/>
    </location>
</feature>
<evidence type="ECO:0000256" key="4">
    <source>
        <dbReference type="ARBA" id="ARBA00022692"/>
    </source>
</evidence>
<dbReference type="PROSITE" id="PS00154">
    <property type="entry name" value="ATPASE_E1_E2"/>
    <property type="match status" value="1"/>
</dbReference>
<dbReference type="GO" id="GO:0046872">
    <property type="term" value="F:metal ion binding"/>
    <property type="evidence" value="ECO:0007669"/>
    <property type="project" value="UniProtKB-KW"/>
</dbReference>
<dbReference type="InterPro" id="IPR018303">
    <property type="entry name" value="ATPase_P-typ_P_site"/>
</dbReference>
<evidence type="ECO:0000256" key="1">
    <source>
        <dbReference type="ARBA" id="ARBA00004127"/>
    </source>
</evidence>
<dbReference type="SUPFAM" id="SSF56784">
    <property type="entry name" value="HAD-like"/>
    <property type="match status" value="1"/>
</dbReference>
<dbReference type="SFLD" id="SFLDS00003">
    <property type="entry name" value="Haloacid_Dehalogenase"/>
    <property type="match status" value="1"/>
</dbReference>
<keyword evidence="12" id="KW-0406">Ion transport</keyword>
<evidence type="ECO:0000256" key="6">
    <source>
        <dbReference type="ARBA" id="ARBA00022741"/>
    </source>
</evidence>
<keyword evidence="9" id="KW-1278">Translocase</keyword>
<evidence type="ECO:0000259" key="18">
    <source>
        <dbReference type="PROSITE" id="PS50846"/>
    </source>
</evidence>
<evidence type="ECO:0000256" key="9">
    <source>
        <dbReference type="ARBA" id="ARBA00022967"/>
    </source>
</evidence>
<dbReference type="InterPro" id="IPR036163">
    <property type="entry name" value="HMA_dom_sf"/>
</dbReference>
<feature type="region of interest" description="Disordered" evidence="17">
    <location>
        <begin position="1"/>
        <end position="131"/>
    </location>
</feature>
<feature type="compositionally biased region" description="Basic and acidic residues" evidence="17">
    <location>
        <begin position="39"/>
        <end position="68"/>
    </location>
</feature>
<accession>A0AAW3V290</accession>
<feature type="compositionally biased region" description="Basic and acidic residues" evidence="17">
    <location>
        <begin position="87"/>
        <end position="131"/>
    </location>
</feature>
<dbReference type="AlphaFoldDB" id="A0AAW3V290"/>
<dbReference type="InterPro" id="IPR023299">
    <property type="entry name" value="ATPase_P-typ_cyto_dom_N"/>
</dbReference>
<feature type="transmembrane region" description="Helical" evidence="16">
    <location>
        <begin position="536"/>
        <end position="556"/>
    </location>
</feature>
<dbReference type="InterPro" id="IPR001757">
    <property type="entry name" value="P_typ_ATPase"/>
</dbReference>
<dbReference type="Gene3D" id="3.40.50.1000">
    <property type="entry name" value="HAD superfamily/HAD-like"/>
    <property type="match status" value="1"/>
</dbReference>
<evidence type="ECO:0000313" key="19">
    <source>
        <dbReference type="EMBL" id="MBB6205039.1"/>
    </source>
</evidence>
<gene>
    <name evidence="19" type="ORF">GGD69_005933</name>
</gene>
<dbReference type="NCBIfam" id="TIGR01511">
    <property type="entry name" value="ATPase-IB1_Cu"/>
    <property type="match status" value="1"/>
</dbReference>
<evidence type="ECO:0000256" key="16">
    <source>
        <dbReference type="RuleBase" id="RU362081"/>
    </source>
</evidence>